<proteinExistence type="predicted"/>
<dbReference type="EMBL" id="VDEM01000049">
    <property type="protein sequence ID" value="KAF0822707.1"/>
    <property type="molecule type" value="Genomic_DNA"/>
</dbReference>
<protein>
    <submittedName>
        <fullName evidence="2">Uncharacterized protein</fullName>
    </submittedName>
</protein>
<feature type="transmembrane region" description="Helical" evidence="1">
    <location>
        <begin position="20"/>
        <end position="39"/>
    </location>
</feature>
<keyword evidence="1" id="KW-0472">Membrane</keyword>
<sequence length="53" mass="6266">MRGRFSDLWILKFQVTYTGWKLYLSFITYLVVLAAAIWLSNFIEKKAPYTSTN</sequence>
<evidence type="ECO:0000313" key="3">
    <source>
        <dbReference type="Proteomes" id="UP000465778"/>
    </source>
</evidence>
<reference evidence="2 3" key="1">
    <citation type="journal article" date="2020" name="G3 (Bethesda)">
        <title>Whole Genome Sequencing and Comparative Genomics of Two Nematicidal Bacillus Strains Reveals a Wide Range of Possible Virulence Factors.</title>
        <authorList>
            <person name="Susic N."/>
            <person name="Janezic S."/>
            <person name="Rupnik M."/>
            <person name="Geric Stare B."/>
        </authorList>
    </citation>
    <scope>NUCLEOTIDE SEQUENCE [LARGE SCALE GENOMIC DNA]</scope>
    <source>
        <strain evidence="2 3">I-1582</strain>
    </source>
</reference>
<keyword evidence="1" id="KW-1133">Transmembrane helix</keyword>
<keyword evidence="1" id="KW-0812">Transmembrane</keyword>
<gene>
    <name evidence="2" type="ORF">KIS1582_3542</name>
</gene>
<evidence type="ECO:0000256" key="1">
    <source>
        <dbReference type="SAM" id="Phobius"/>
    </source>
</evidence>
<comment type="caution">
    <text evidence="2">The sequence shown here is derived from an EMBL/GenBank/DDBJ whole genome shotgun (WGS) entry which is preliminary data.</text>
</comment>
<dbReference type="AlphaFoldDB" id="A0A800MUI6"/>
<organism evidence="2 3">
    <name type="scientific">Cytobacillus firmus</name>
    <name type="common">Bacillus firmus</name>
    <dbReference type="NCBI Taxonomy" id="1399"/>
    <lineage>
        <taxon>Bacteria</taxon>
        <taxon>Bacillati</taxon>
        <taxon>Bacillota</taxon>
        <taxon>Bacilli</taxon>
        <taxon>Bacillales</taxon>
        <taxon>Bacillaceae</taxon>
        <taxon>Cytobacillus</taxon>
    </lineage>
</organism>
<accession>A0A800MUI6</accession>
<name>A0A800MUI6_CYTFI</name>
<dbReference type="Proteomes" id="UP000465778">
    <property type="component" value="Unassembled WGS sequence"/>
</dbReference>
<evidence type="ECO:0000313" key="2">
    <source>
        <dbReference type="EMBL" id="KAF0822707.1"/>
    </source>
</evidence>